<evidence type="ECO:0000313" key="7">
    <source>
        <dbReference type="Proteomes" id="UP001500416"/>
    </source>
</evidence>
<accession>A0ABN0UGZ1</accession>
<dbReference type="Proteomes" id="UP001500416">
    <property type="component" value="Unassembled WGS sequence"/>
</dbReference>
<keyword evidence="1" id="KW-0805">Transcription regulation</keyword>
<dbReference type="PANTHER" id="PTHR30055">
    <property type="entry name" value="HTH-TYPE TRANSCRIPTIONAL REGULATOR RUTR"/>
    <property type="match status" value="1"/>
</dbReference>
<comment type="caution">
    <text evidence="6">The sequence shown here is derived from an EMBL/GenBank/DDBJ whole genome shotgun (WGS) entry which is preliminary data.</text>
</comment>
<feature type="domain" description="HTH tetR-type" evidence="5">
    <location>
        <begin position="127"/>
        <end position="185"/>
    </location>
</feature>
<keyword evidence="7" id="KW-1185">Reference proteome</keyword>
<evidence type="ECO:0000256" key="4">
    <source>
        <dbReference type="PROSITE-ProRule" id="PRU00335"/>
    </source>
</evidence>
<dbReference type="Pfam" id="PF00440">
    <property type="entry name" value="TetR_N"/>
    <property type="match status" value="1"/>
</dbReference>
<dbReference type="InterPro" id="IPR036271">
    <property type="entry name" value="Tet_transcr_reg_TetR-rel_C_sf"/>
</dbReference>
<name>A0ABN0UGZ1_9PSEU</name>
<dbReference type="InterPro" id="IPR009057">
    <property type="entry name" value="Homeodomain-like_sf"/>
</dbReference>
<keyword evidence="3" id="KW-0804">Transcription</keyword>
<dbReference type="PANTHER" id="PTHR30055:SF234">
    <property type="entry name" value="HTH-TYPE TRANSCRIPTIONAL REGULATOR BETI"/>
    <property type="match status" value="1"/>
</dbReference>
<dbReference type="EMBL" id="BAAABU010000017">
    <property type="protein sequence ID" value="GAA0249732.1"/>
    <property type="molecule type" value="Genomic_DNA"/>
</dbReference>
<evidence type="ECO:0000256" key="3">
    <source>
        <dbReference type="ARBA" id="ARBA00023163"/>
    </source>
</evidence>
<dbReference type="InterPro" id="IPR050109">
    <property type="entry name" value="HTH-type_TetR-like_transc_reg"/>
</dbReference>
<keyword evidence="2 4" id="KW-0238">DNA-binding</keyword>
<evidence type="ECO:0000259" key="5">
    <source>
        <dbReference type="PROSITE" id="PS50977"/>
    </source>
</evidence>
<evidence type="ECO:0000256" key="2">
    <source>
        <dbReference type="ARBA" id="ARBA00023125"/>
    </source>
</evidence>
<proteinExistence type="predicted"/>
<protein>
    <recommendedName>
        <fullName evidence="5">HTH tetR-type domain-containing protein</fullName>
    </recommendedName>
</protein>
<gene>
    <name evidence="6" type="ORF">GCM10010492_57280</name>
</gene>
<evidence type="ECO:0000256" key="1">
    <source>
        <dbReference type="ARBA" id="ARBA00023015"/>
    </source>
</evidence>
<dbReference type="SUPFAM" id="SSF48498">
    <property type="entry name" value="Tetracyclin repressor-like, C-terminal domain"/>
    <property type="match status" value="1"/>
</dbReference>
<dbReference type="PROSITE" id="PS50977">
    <property type="entry name" value="HTH_TETR_2"/>
    <property type="match status" value="1"/>
</dbReference>
<dbReference type="InterPro" id="IPR001647">
    <property type="entry name" value="HTH_TetR"/>
</dbReference>
<sequence>MAGAACGTPSGAAPAEGVPLAARLAELAAGFAEEARQWEPRQRSAQLKKDPDPPHVLALTTFNDDQLMIDALTAGPCRNWAWTTACRSRCWPTSSASPRSLDGAVKSGRRPWEHACMTGDRRRADAERNIEAIVDAAVGCFSEQPDASMTAIAKAAGVSRVTLYAHFPSREDLVARALDRAVSGAAEVLDAESLDEGPAAEALSRLVRSGWRVLAGYRNLMTAASAVLSPRQVRAYHKVVLQRVEKLIARGCEEGAFRTDLPQKWLVSVFYSVIHLAADEIAAGRLKPKDAADVVEATVLSTVRRA</sequence>
<dbReference type="SUPFAM" id="SSF46689">
    <property type="entry name" value="Homeodomain-like"/>
    <property type="match status" value="1"/>
</dbReference>
<feature type="DNA-binding region" description="H-T-H motif" evidence="4">
    <location>
        <begin position="148"/>
        <end position="167"/>
    </location>
</feature>
<organism evidence="6 7">
    <name type="scientific">Saccharothrix mutabilis subsp. mutabilis</name>
    <dbReference type="NCBI Taxonomy" id="66855"/>
    <lineage>
        <taxon>Bacteria</taxon>
        <taxon>Bacillati</taxon>
        <taxon>Actinomycetota</taxon>
        <taxon>Actinomycetes</taxon>
        <taxon>Pseudonocardiales</taxon>
        <taxon>Pseudonocardiaceae</taxon>
        <taxon>Saccharothrix</taxon>
    </lineage>
</organism>
<dbReference type="Gene3D" id="1.10.357.10">
    <property type="entry name" value="Tetracycline Repressor, domain 2"/>
    <property type="match status" value="1"/>
</dbReference>
<evidence type="ECO:0000313" key="6">
    <source>
        <dbReference type="EMBL" id="GAA0249732.1"/>
    </source>
</evidence>
<reference evidence="6 7" key="1">
    <citation type="journal article" date="2019" name="Int. J. Syst. Evol. Microbiol.">
        <title>The Global Catalogue of Microorganisms (GCM) 10K type strain sequencing project: providing services to taxonomists for standard genome sequencing and annotation.</title>
        <authorList>
            <consortium name="The Broad Institute Genomics Platform"/>
            <consortium name="The Broad Institute Genome Sequencing Center for Infectious Disease"/>
            <person name="Wu L."/>
            <person name="Ma J."/>
        </authorList>
    </citation>
    <scope>NUCLEOTIDE SEQUENCE [LARGE SCALE GENOMIC DNA]</scope>
    <source>
        <strain evidence="6 7">JCM 3380</strain>
    </source>
</reference>